<proteinExistence type="inferred from homology"/>
<dbReference type="NCBIfam" id="TIGR01696">
    <property type="entry name" value="deoB"/>
    <property type="match status" value="1"/>
</dbReference>
<dbReference type="PANTHER" id="PTHR21110">
    <property type="entry name" value="PHOSPHOPENTOMUTASE"/>
    <property type="match status" value="1"/>
</dbReference>
<comment type="subcellular location">
    <subcellularLocation>
        <location evidence="4">Cytoplasm</location>
    </subcellularLocation>
</comment>
<dbReference type="GO" id="GO:0008973">
    <property type="term" value="F:phosphopentomutase activity"/>
    <property type="evidence" value="ECO:0007669"/>
    <property type="project" value="UniProtKB-UniRule"/>
</dbReference>
<reference evidence="7 8" key="1">
    <citation type="submission" date="2017-05" db="EMBL/GenBank/DDBJ databases">
        <authorList>
            <person name="Varghese N."/>
            <person name="Submissions S."/>
        </authorList>
    </citation>
    <scope>NUCLEOTIDE SEQUENCE [LARGE SCALE GENOMIC DNA]</scope>
    <source>
        <strain evidence="7 8">DSM 21985</strain>
    </source>
</reference>
<dbReference type="Proteomes" id="UP000317557">
    <property type="component" value="Unassembled WGS sequence"/>
</dbReference>
<comment type="catalytic activity">
    <reaction evidence="4">
        <text>2-deoxy-alpha-D-ribose 1-phosphate = 2-deoxy-D-ribose 5-phosphate</text>
        <dbReference type="Rhea" id="RHEA:27658"/>
        <dbReference type="ChEBI" id="CHEBI:57259"/>
        <dbReference type="ChEBI" id="CHEBI:62877"/>
        <dbReference type="EC" id="5.4.2.7"/>
    </reaction>
</comment>
<name>A0A521BI46_9BACT</name>
<organism evidence="7 8">
    <name type="scientific">Gracilimonas mengyeensis</name>
    <dbReference type="NCBI Taxonomy" id="1302730"/>
    <lineage>
        <taxon>Bacteria</taxon>
        <taxon>Pseudomonadati</taxon>
        <taxon>Balneolota</taxon>
        <taxon>Balneolia</taxon>
        <taxon>Balneolales</taxon>
        <taxon>Balneolaceae</taxon>
        <taxon>Gracilimonas</taxon>
    </lineage>
</organism>
<sequence>MGNAYVIVIDGLGVGAQEDAHQYGDEEMNTLGHVCRDTGVKLPNLQKMGIGNIIPLESVAPISEPLSAWGKLREVSAGKDSTTGHWEIAGVQLERPFPTYPEGFALEVINDFCEGIGVKKALCNKPYSGTDVIRDYGEEHLETGYPIVYTSADSVFQVACHTDVVSVEKLYEWCEFARNEVMTGEHEVGRVIARPFEGEPGNFERISDKRHDYSSTPPAHNLVQVLYDEGFKTYSIGKVADLFAGQGFTQYRPTKSNAEGISQLLSLMSAGLDNSFVFVNLIDTDQLFGHRLDPEGYAGSLEEFDRAIPALVSKIREDDLLIITGDHGNDPCSDSTDHSREFVPLLVFPKATAVQENLGTGETFSNIASSVAKFFGLKASFPGQSFVE</sequence>
<dbReference type="PIRSF" id="PIRSF001491">
    <property type="entry name" value="Ppentomutase"/>
    <property type="match status" value="1"/>
</dbReference>
<comment type="cofactor">
    <cofactor evidence="4">
        <name>Mn(2+)</name>
        <dbReference type="ChEBI" id="CHEBI:29035"/>
    </cofactor>
    <text evidence="4">Binds 2 manganese ions.</text>
</comment>
<dbReference type="Gene3D" id="3.30.70.1250">
    <property type="entry name" value="Phosphopentomutase"/>
    <property type="match status" value="1"/>
</dbReference>
<feature type="binding site" evidence="4">
    <location>
        <position position="327"/>
    </location>
    <ligand>
        <name>Mn(2+)</name>
        <dbReference type="ChEBI" id="CHEBI:29035"/>
        <label>1</label>
    </ligand>
</feature>
<dbReference type="InterPro" id="IPR017850">
    <property type="entry name" value="Alkaline_phosphatase_core_sf"/>
</dbReference>
<comment type="similarity">
    <text evidence="1 4">Belongs to the phosphopentomutase family.</text>
</comment>
<dbReference type="RefSeq" id="WP_142453303.1">
    <property type="nucleotide sequence ID" value="NZ_FXTP01000002.1"/>
</dbReference>
<keyword evidence="4" id="KW-0413">Isomerase</keyword>
<evidence type="ECO:0000313" key="7">
    <source>
        <dbReference type="EMBL" id="SMO46808.1"/>
    </source>
</evidence>
<keyword evidence="2 4" id="KW-0479">Metal-binding</keyword>
<accession>A0A521BI46</accession>
<dbReference type="InterPro" id="IPR024052">
    <property type="entry name" value="Phosphopentomutase_DeoB_cap_sf"/>
</dbReference>
<dbReference type="GO" id="GO:0006018">
    <property type="term" value="P:2-deoxyribose 1-phosphate catabolic process"/>
    <property type="evidence" value="ECO:0007669"/>
    <property type="project" value="UniProtKB-UniRule"/>
</dbReference>
<evidence type="ECO:0000256" key="2">
    <source>
        <dbReference type="ARBA" id="ARBA00022723"/>
    </source>
</evidence>
<dbReference type="Gene3D" id="3.40.720.10">
    <property type="entry name" value="Alkaline Phosphatase, subunit A"/>
    <property type="match status" value="1"/>
</dbReference>
<protein>
    <recommendedName>
        <fullName evidence="4 5">Phosphopentomutase</fullName>
        <ecNumber evidence="4 5">5.4.2.7</ecNumber>
    </recommendedName>
    <alternativeName>
        <fullName evidence="4">Phosphodeoxyribomutase</fullName>
    </alternativeName>
</protein>
<dbReference type="EC" id="5.4.2.7" evidence="4 5"/>
<dbReference type="InterPro" id="IPR010045">
    <property type="entry name" value="DeoB"/>
</dbReference>
<keyword evidence="8" id="KW-1185">Reference proteome</keyword>
<comment type="pathway">
    <text evidence="4">Carbohydrate degradation; 2-deoxy-D-ribose 1-phosphate degradation; D-glyceraldehyde 3-phosphate and acetaldehyde from 2-deoxy-alpha-D-ribose 1-phosphate: step 1/2.</text>
</comment>
<feature type="binding site" evidence="4">
    <location>
        <position position="290"/>
    </location>
    <ligand>
        <name>Mn(2+)</name>
        <dbReference type="ChEBI" id="CHEBI:29035"/>
        <label>2</label>
    </ligand>
</feature>
<dbReference type="SUPFAM" id="SSF143856">
    <property type="entry name" value="DeoB insert domain-like"/>
    <property type="match status" value="1"/>
</dbReference>
<feature type="binding site" evidence="4">
    <location>
        <position position="326"/>
    </location>
    <ligand>
        <name>Mn(2+)</name>
        <dbReference type="ChEBI" id="CHEBI:29035"/>
        <label>1</label>
    </ligand>
</feature>
<keyword evidence="3 4" id="KW-0464">Manganese</keyword>
<dbReference type="CDD" id="cd16009">
    <property type="entry name" value="PPM"/>
    <property type="match status" value="1"/>
</dbReference>
<dbReference type="HAMAP" id="MF_00740">
    <property type="entry name" value="Phosphopentomut"/>
    <property type="match status" value="1"/>
</dbReference>
<dbReference type="NCBIfam" id="NF003766">
    <property type="entry name" value="PRK05362.1"/>
    <property type="match status" value="1"/>
</dbReference>
<keyword evidence="4" id="KW-0963">Cytoplasm</keyword>
<evidence type="ECO:0000256" key="3">
    <source>
        <dbReference type="ARBA" id="ARBA00023211"/>
    </source>
</evidence>
<dbReference type="Pfam" id="PF01676">
    <property type="entry name" value="Metalloenzyme"/>
    <property type="match status" value="1"/>
</dbReference>
<dbReference type="GO" id="GO:0000287">
    <property type="term" value="F:magnesium ion binding"/>
    <property type="evidence" value="ECO:0007669"/>
    <property type="project" value="UniProtKB-UniRule"/>
</dbReference>
<dbReference type="SUPFAM" id="SSF53649">
    <property type="entry name" value="Alkaline phosphatase-like"/>
    <property type="match status" value="1"/>
</dbReference>
<feature type="domain" description="Metalloenzyme" evidence="6">
    <location>
        <begin position="4"/>
        <end position="378"/>
    </location>
</feature>
<dbReference type="OrthoDB" id="9777768at2"/>
<dbReference type="GO" id="GO:0005829">
    <property type="term" value="C:cytosol"/>
    <property type="evidence" value="ECO:0007669"/>
    <property type="project" value="TreeGrafter"/>
</dbReference>
<dbReference type="AlphaFoldDB" id="A0A521BI46"/>
<evidence type="ECO:0000256" key="5">
    <source>
        <dbReference type="NCBIfam" id="TIGR01696"/>
    </source>
</evidence>
<comment type="function">
    <text evidence="4">Isomerase that catalyzes the conversion of deoxy-ribose 1-phosphate (dRib-1-P) and ribose 1-phosphate (Rib-1-P) to deoxy-ribose 5-phosphate (dRib-5-P) and ribose 5-phosphate (Rib-5-P), respectively.</text>
</comment>
<evidence type="ECO:0000256" key="1">
    <source>
        <dbReference type="ARBA" id="ARBA00010373"/>
    </source>
</evidence>
<dbReference type="UniPathway" id="UPA00087">
    <property type="reaction ID" value="UER00173"/>
</dbReference>
<dbReference type="GO" id="GO:0006015">
    <property type="term" value="P:5-phosphoribose 1-diphosphate biosynthetic process"/>
    <property type="evidence" value="ECO:0007669"/>
    <property type="project" value="UniProtKB-UniPathway"/>
</dbReference>
<evidence type="ECO:0000259" key="6">
    <source>
        <dbReference type="Pfam" id="PF01676"/>
    </source>
</evidence>
<evidence type="ECO:0000256" key="4">
    <source>
        <dbReference type="HAMAP-Rule" id="MF_00740"/>
    </source>
</evidence>
<dbReference type="InterPro" id="IPR006124">
    <property type="entry name" value="Metalloenzyme"/>
</dbReference>
<dbReference type="GO" id="GO:0009117">
    <property type="term" value="P:nucleotide metabolic process"/>
    <property type="evidence" value="ECO:0007669"/>
    <property type="project" value="UniProtKB-UniRule"/>
</dbReference>
<dbReference type="GO" id="GO:0030145">
    <property type="term" value="F:manganese ion binding"/>
    <property type="evidence" value="ECO:0007669"/>
    <property type="project" value="UniProtKB-UniRule"/>
</dbReference>
<dbReference type="PANTHER" id="PTHR21110:SF0">
    <property type="entry name" value="PHOSPHOPENTOMUTASE"/>
    <property type="match status" value="1"/>
</dbReference>
<dbReference type="GO" id="GO:0043094">
    <property type="term" value="P:metabolic compound salvage"/>
    <property type="evidence" value="ECO:0007669"/>
    <property type="project" value="UniProtKB-UniRule"/>
</dbReference>
<feature type="binding site" evidence="4">
    <location>
        <position position="338"/>
    </location>
    <ligand>
        <name>Mn(2+)</name>
        <dbReference type="ChEBI" id="CHEBI:29035"/>
        <label>2</label>
    </ligand>
</feature>
<feature type="binding site" evidence="4">
    <location>
        <position position="285"/>
    </location>
    <ligand>
        <name>Mn(2+)</name>
        <dbReference type="ChEBI" id="CHEBI:29035"/>
        <label>2</label>
    </ligand>
</feature>
<gene>
    <name evidence="4" type="primary">deoB</name>
    <name evidence="7" type="ORF">SAMN06265219_102302</name>
</gene>
<comment type="catalytic activity">
    <reaction evidence="4">
        <text>alpha-D-ribose 1-phosphate = D-ribose 5-phosphate</text>
        <dbReference type="Rhea" id="RHEA:18793"/>
        <dbReference type="ChEBI" id="CHEBI:57720"/>
        <dbReference type="ChEBI" id="CHEBI:78346"/>
        <dbReference type="EC" id="5.4.2.7"/>
    </reaction>
</comment>
<dbReference type="EMBL" id="FXTP01000002">
    <property type="protein sequence ID" value="SMO46808.1"/>
    <property type="molecule type" value="Genomic_DNA"/>
</dbReference>
<feature type="binding site" evidence="4">
    <location>
        <position position="10"/>
    </location>
    <ligand>
        <name>Mn(2+)</name>
        <dbReference type="ChEBI" id="CHEBI:29035"/>
        <label>1</label>
    </ligand>
</feature>
<evidence type="ECO:0000313" key="8">
    <source>
        <dbReference type="Proteomes" id="UP000317557"/>
    </source>
</evidence>